<keyword evidence="11" id="KW-1185">Reference proteome</keyword>
<keyword evidence="4 9" id="KW-0812">Transmembrane</keyword>
<evidence type="ECO:0000256" key="4">
    <source>
        <dbReference type="ARBA" id="ARBA00022692"/>
    </source>
</evidence>
<feature type="transmembrane region" description="Helical" evidence="9">
    <location>
        <begin position="230"/>
        <end position="260"/>
    </location>
</feature>
<dbReference type="PIRSF" id="PIRSF010361">
    <property type="entry name" value="UCP010361"/>
    <property type="match status" value="1"/>
</dbReference>
<keyword evidence="2" id="KW-1003">Cell membrane</keyword>
<dbReference type="AlphaFoldDB" id="A0A4R6VI83"/>
<evidence type="ECO:0000313" key="10">
    <source>
        <dbReference type="EMBL" id="TDQ61046.1"/>
    </source>
</evidence>
<feature type="transmembrane region" description="Helical" evidence="9">
    <location>
        <begin position="398"/>
        <end position="419"/>
    </location>
</feature>
<accession>A0A4R6VI83</accession>
<comment type="similarity">
    <text evidence="7">Belongs to the glycosyltransferase 87 family.</text>
</comment>
<feature type="transmembrane region" description="Helical" evidence="9">
    <location>
        <begin position="77"/>
        <end position="94"/>
    </location>
</feature>
<dbReference type="GO" id="GO:0005886">
    <property type="term" value="C:plasma membrane"/>
    <property type="evidence" value="ECO:0007669"/>
    <property type="project" value="UniProtKB-SubCell"/>
</dbReference>
<evidence type="ECO:0000256" key="7">
    <source>
        <dbReference type="ARBA" id="ARBA00024033"/>
    </source>
</evidence>
<sequence>MTGAPTRSSTDGDGGAGGATDGGPSGRARTHDPASLGPDQRVRPTQEDPFVGSLSAVVGGPLGEHAVAGRARFLTPLRVVLLLAVVVLSLAWFAKAPCLQQYPGDNGLELDWRDGRQYVAMCYSDTVPLYTAERLDVGGIPYLTSWVDRREDGSEQVRYMEYPVLTGFFQWANARLADLWLAGADAGLLPGGLPVVVYFDLSAFWLALAWLVTVWALVRLRPGRPWDAALAAVSPLVAVHAFTNFDTLAVAAATLGMLAWARRRPVLAGVILGVGAAAKLYPLFLLFPLLLLCLRAGRMRAWAQATCAGVLTWSALNLPLALAAPTGWWEFFRLNGQRGADPDSLYNVVAGFTGWSGFDGPLAPGQPPSVLNAVSAVLFAVCCLAIAVLVVKAPRRPRFASIAFLVITAFLLTNKVWSPQYSLWLVPLAVLAYPRWRPLLAWMLIDALVWAPRMYYYLGTDAKGLPAPWFYGAVVVRDVAVLVVAGLIVRTVLRPELDPVRTPRDPSFSRGLDDPDGGVLDGAPDEMRRLSRADAVIEALVRPLRRRERTGVPR</sequence>
<feature type="region of interest" description="Disordered" evidence="8">
    <location>
        <begin position="500"/>
        <end position="523"/>
    </location>
</feature>
<comment type="subcellular location">
    <subcellularLocation>
        <location evidence="1">Cell membrane</location>
        <topology evidence="1">Multi-pass membrane protein</topology>
    </subcellularLocation>
</comment>
<evidence type="ECO:0000256" key="6">
    <source>
        <dbReference type="ARBA" id="ARBA00023136"/>
    </source>
</evidence>
<name>A0A4R6VI83_9PSEU</name>
<feature type="transmembrane region" description="Helical" evidence="9">
    <location>
        <begin position="301"/>
        <end position="324"/>
    </location>
</feature>
<feature type="transmembrane region" description="Helical" evidence="9">
    <location>
        <begin position="195"/>
        <end position="218"/>
    </location>
</feature>
<reference evidence="10 11" key="1">
    <citation type="submission" date="2019-03" db="EMBL/GenBank/DDBJ databases">
        <title>Genomic Encyclopedia of Type Strains, Phase IV (KMG-IV): sequencing the most valuable type-strain genomes for metagenomic binning, comparative biology and taxonomic classification.</title>
        <authorList>
            <person name="Goeker M."/>
        </authorList>
    </citation>
    <scope>NUCLEOTIDE SEQUENCE [LARGE SCALE GENOMIC DNA]</scope>
    <source>
        <strain evidence="10 11">DSM 45775</strain>
    </source>
</reference>
<evidence type="ECO:0000256" key="1">
    <source>
        <dbReference type="ARBA" id="ARBA00004651"/>
    </source>
</evidence>
<feature type="region of interest" description="Disordered" evidence="8">
    <location>
        <begin position="1"/>
        <end position="48"/>
    </location>
</feature>
<evidence type="ECO:0000256" key="8">
    <source>
        <dbReference type="SAM" id="MobiDB-lite"/>
    </source>
</evidence>
<dbReference type="Pfam" id="PF09594">
    <property type="entry name" value="GT87"/>
    <property type="match status" value="1"/>
</dbReference>
<dbReference type="OrthoDB" id="3348156at2"/>
<gene>
    <name evidence="10" type="ORF">EV188_103552</name>
</gene>
<evidence type="ECO:0000256" key="9">
    <source>
        <dbReference type="SAM" id="Phobius"/>
    </source>
</evidence>
<dbReference type="InterPro" id="IPR018584">
    <property type="entry name" value="GT87"/>
</dbReference>
<feature type="transmembrane region" description="Helical" evidence="9">
    <location>
        <begin position="470"/>
        <end position="493"/>
    </location>
</feature>
<dbReference type="Proteomes" id="UP000295705">
    <property type="component" value="Unassembled WGS sequence"/>
</dbReference>
<organism evidence="10 11">
    <name type="scientific">Actinomycetospora succinea</name>
    <dbReference type="NCBI Taxonomy" id="663603"/>
    <lineage>
        <taxon>Bacteria</taxon>
        <taxon>Bacillati</taxon>
        <taxon>Actinomycetota</taxon>
        <taxon>Actinomycetes</taxon>
        <taxon>Pseudonocardiales</taxon>
        <taxon>Pseudonocardiaceae</taxon>
        <taxon>Actinomycetospora</taxon>
    </lineage>
</organism>
<dbReference type="GO" id="GO:0016758">
    <property type="term" value="F:hexosyltransferase activity"/>
    <property type="evidence" value="ECO:0007669"/>
    <property type="project" value="InterPro"/>
</dbReference>
<keyword evidence="6 9" id="KW-0472">Membrane</keyword>
<evidence type="ECO:0000313" key="11">
    <source>
        <dbReference type="Proteomes" id="UP000295705"/>
    </source>
</evidence>
<feature type="compositionally biased region" description="Low complexity" evidence="8">
    <location>
        <begin position="1"/>
        <end position="11"/>
    </location>
</feature>
<evidence type="ECO:0000256" key="3">
    <source>
        <dbReference type="ARBA" id="ARBA00022679"/>
    </source>
</evidence>
<feature type="transmembrane region" description="Helical" evidence="9">
    <location>
        <begin position="370"/>
        <end position="391"/>
    </location>
</feature>
<evidence type="ECO:0000256" key="2">
    <source>
        <dbReference type="ARBA" id="ARBA00022475"/>
    </source>
</evidence>
<comment type="caution">
    <text evidence="10">The sequence shown here is derived from an EMBL/GenBank/DDBJ whole genome shotgun (WGS) entry which is preliminary data.</text>
</comment>
<dbReference type="InterPro" id="IPR016570">
    <property type="entry name" value="UCP010361"/>
</dbReference>
<dbReference type="EMBL" id="SNYO01000003">
    <property type="protein sequence ID" value="TDQ61046.1"/>
    <property type="molecule type" value="Genomic_DNA"/>
</dbReference>
<keyword evidence="5 9" id="KW-1133">Transmembrane helix</keyword>
<dbReference type="RefSeq" id="WP_133826837.1">
    <property type="nucleotide sequence ID" value="NZ_BAABHR010000032.1"/>
</dbReference>
<feature type="transmembrane region" description="Helical" evidence="9">
    <location>
        <begin position="266"/>
        <end position="294"/>
    </location>
</feature>
<evidence type="ECO:0000256" key="5">
    <source>
        <dbReference type="ARBA" id="ARBA00022989"/>
    </source>
</evidence>
<proteinExistence type="inferred from homology"/>
<protein>
    <submittedName>
        <fullName evidence="10">Putative membrane protein</fullName>
    </submittedName>
</protein>
<keyword evidence="3" id="KW-0808">Transferase</keyword>
<feature type="compositionally biased region" description="Gly residues" evidence="8">
    <location>
        <begin position="12"/>
        <end position="25"/>
    </location>
</feature>